<keyword evidence="2" id="KW-0040">ANK repeat</keyword>
<proteinExistence type="predicted"/>
<evidence type="ECO:0000313" key="5">
    <source>
        <dbReference type="EMBL" id="KAF5244266.1"/>
    </source>
</evidence>
<evidence type="ECO:0000256" key="1">
    <source>
        <dbReference type="ARBA" id="ARBA00022737"/>
    </source>
</evidence>
<evidence type="ECO:0000313" key="6">
    <source>
        <dbReference type="Proteomes" id="UP000573603"/>
    </source>
</evidence>
<dbReference type="Pfam" id="PF24809">
    <property type="entry name" value="DUF7708"/>
    <property type="match status" value="1"/>
</dbReference>
<dbReference type="Proteomes" id="UP000573603">
    <property type="component" value="Unassembled WGS sequence"/>
</dbReference>
<dbReference type="InterPro" id="IPR036770">
    <property type="entry name" value="Ankyrin_rpt-contain_sf"/>
</dbReference>
<feature type="repeat" description="ANK" evidence="2">
    <location>
        <begin position="918"/>
        <end position="950"/>
    </location>
</feature>
<organism evidence="5 6">
    <name type="scientific">Fusarium anthophilum</name>
    <dbReference type="NCBI Taxonomy" id="48485"/>
    <lineage>
        <taxon>Eukaryota</taxon>
        <taxon>Fungi</taxon>
        <taxon>Dikarya</taxon>
        <taxon>Ascomycota</taxon>
        <taxon>Pezizomycotina</taxon>
        <taxon>Sordariomycetes</taxon>
        <taxon>Hypocreomycetidae</taxon>
        <taxon>Hypocreales</taxon>
        <taxon>Nectriaceae</taxon>
        <taxon>Fusarium</taxon>
        <taxon>Fusarium fujikuroi species complex</taxon>
    </lineage>
</organism>
<dbReference type="EMBL" id="JABEVY010000178">
    <property type="protein sequence ID" value="KAF5244266.1"/>
    <property type="molecule type" value="Genomic_DNA"/>
</dbReference>
<reference evidence="5 6" key="1">
    <citation type="journal article" date="2020" name="BMC Genomics">
        <title>Correction to: Identification and distribution of gene clusters required for synthesis of sphingolipid metabolism inhibitors in diverse species of the filamentous fungus Fusarium.</title>
        <authorList>
            <person name="Kim H.S."/>
            <person name="Lohmar J.M."/>
            <person name="Busman M."/>
            <person name="Brown D.W."/>
            <person name="Naumann T.A."/>
            <person name="Divon H.H."/>
            <person name="Lysoe E."/>
            <person name="Uhlig S."/>
            <person name="Proctor R.H."/>
        </authorList>
    </citation>
    <scope>NUCLEOTIDE SEQUENCE [LARGE SCALE GENOMIC DNA]</scope>
    <source>
        <strain evidence="5 6">NRRL 25214</strain>
    </source>
</reference>
<evidence type="ECO:0000256" key="3">
    <source>
        <dbReference type="SAM" id="MobiDB-lite"/>
    </source>
</evidence>
<keyword evidence="1" id="KW-0677">Repeat</keyword>
<feature type="region of interest" description="Disordered" evidence="3">
    <location>
        <begin position="221"/>
        <end position="245"/>
    </location>
</feature>
<dbReference type="PANTHER" id="PTHR10039">
    <property type="entry name" value="AMELOGENIN"/>
    <property type="match status" value="1"/>
</dbReference>
<comment type="caution">
    <text evidence="5">The sequence shown here is derived from an EMBL/GenBank/DDBJ whole genome shotgun (WGS) entry which is preliminary data.</text>
</comment>
<feature type="repeat" description="ANK" evidence="2">
    <location>
        <begin position="987"/>
        <end position="1014"/>
    </location>
</feature>
<sequence length="1025" mass="116487">MDLTQSSQGVTSSIPKKGDQILQNAIDSFKTVLTPEQLAEFECIQSVPDTDAVLVFTAELDLRRQNQKGKSIASRLFPVLQAVHNFTSVIDTYVSSNPIIAALVWGSMKLTMTIMLNTASYYEAFIELCMELGRICPRFEQYQALFPTSERLQNALCTFNASIIQCCQRVIAMPKRSSGWTSPLNPLNPSFWKSFQQVFEADLQKLRDNSRNVNKEIRLAADQSQNRNNELQRLENEQADRSRRSLSRFMSRTRDDFDKIHTLHILRREELERENNQKLLDSLSSYDYIKPLKQARQKRYPKSAEWIFGTDEFKRWVGETTPGLLWCSGKMGSGKSIICASVIDQLLTQRSSPQSRVTFFYSRFDHSESMRAETILRALARQLLSIQDISGHTKQSLETIKSAHAPEDILSELSQLLTRLLSRRGPPSWVILDGIDECQKEERYILVNVLKLTLDNGVNARLFITSRDHASSIFKGANVKLEQVSMNCSLAQHDIAQLVDQAVQKCLDAEELLVSDQTLIAEIKNTLTQHADGMILWVTLILRHLCSQPNNERIREAIALKNMPRNLTDIFNRILDRTISEGKDSLVRTLLPWIVAAKQPLTLYQLEECCLIRPLQEYTMKDRYMNGIHLIDTWFQGLVEVDYETKTVHFIHACVQQFFLTASDKPTSSNFHVRIQDADRHIGEICVTYLNFDDLKTTLARVRPPLPPIDPDEICQTALRNERSWPRILKLSQRIHGHRRRAADIDATIASCTRAPDATAQETIIIDHPFLAYASAHWLSHTVNFDQEYCQTWSLWKAILMCGYDIAASPVSEGHHRAIDGALVLWATRNRHYALLHVVAASTELIEQYHTTLFDYVLEESDVKLLHRMLNTKTWGSMLNPICCRAAHNGSLEIVKTLFEAGVDINAYESFSKNVHFKHELPLLEAVKKGHTKVVEYLLQKGANPFSMNDLYQSPLELAVNLGGFKGLQACRLLIDAGANVRYPNILPKSCARGDIQVIKLLLSAGADVNAPNMRRQLELPSVGI</sequence>
<dbReference type="AlphaFoldDB" id="A0A8H5E2L3"/>
<dbReference type="InterPro" id="IPR007111">
    <property type="entry name" value="NACHT_NTPase"/>
</dbReference>
<keyword evidence="6" id="KW-1185">Reference proteome</keyword>
<dbReference type="SMART" id="SM00248">
    <property type="entry name" value="ANK"/>
    <property type="match status" value="3"/>
</dbReference>
<protein>
    <recommendedName>
        <fullName evidence="4">NACHT domain-containing protein</fullName>
    </recommendedName>
</protein>
<dbReference type="Gene3D" id="3.40.50.300">
    <property type="entry name" value="P-loop containing nucleotide triphosphate hydrolases"/>
    <property type="match status" value="1"/>
</dbReference>
<dbReference type="Pfam" id="PF00023">
    <property type="entry name" value="Ank"/>
    <property type="match status" value="1"/>
</dbReference>
<dbReference type="Pfam" id="PF24883">
    <property type="entry name" value="NPHP3_N"/>
    <property type="match status" value="1"/>
</dbReference>
<dbReference type="InterPro" id="IPR056125">
    <property type="entry name" value="DUF7708"/>
</dbReference>
<dbReference type="InterPro" id="IPR002110">
    <property type="entry name" value="Ankyrin_rpt"/>
</dbReference>
<dbReference type="PROSITE" id="PS50088">
    <property type="entry name" value="ANK_REPEAT"/>
    <property type="match status" value="3"/>
</dbReference>
<dbReference type="InterPro" id="IPR027417">
    <property type="entry name" value="P-loop_NTPase"/>
</dbReference>
<dbReference type="Pfam" id="PF12796">
    <property type="entry name" value="Ank_2"/>
    <property type="match status" value="1"/>
</dbReference>
<dbReference type="Gene3D" id="1.25.40.20">
    <property type="entry name" value="Ankyrin repeat-containing domain"/>
    <property type="match status" value="1"/>
</dbReference>
<dbReference type="PROSITE" id="PS50297">
    <property type="entry name" value="ANK_REP_REGION"/>
    <property type="match status" value="1"/>
</dbReference>
<dbReference type="InterPro" id="IPR056884">
    <property type="entry name" value="NPHP3-like_N"/>
</dbReference>
<dbReference type="PROSITE" id="PS50837">
    <property type="entry name" value="NACHT"/>
    <property type="match status" value="1"/>
</dbReference>
<feature type="compositionally biased region" description="Basic and acidic residues" evidence="3">
    <location>
        <begin position="230"/>
        <end position="243"/>
    </location>
</feature>
<evidence type="ECO:0000256" key="2">
    <source>
        <dbReference type="PROSITE-ProRule" id="PRU00023"/>
    </source>
</evidence>
<accession>A0A8H5E2L3</accession>
<dbReference type="SUPFAM" id="SSF48403">
    <property type="entry name" value="Ankyrin repeat"/>
    <property type="match status" value="1"/>
</dbReference>
<feature type="repeat" description="ANK" evidence="2">
    <location>
        <begin position="886"/>
        <end position="910"/>
    </location>
</feature>
<gene>
    <name evidence="5" type="ORF">FANTH_7776</name>
</gene>
<dbReference type="SUPFAM" id="SSF52540">
    <property type="entry name" value="P-loop containing nucleoside triphosphate hydrolases"/>
    <property type="match status" value="1"/>
</dbReference>
<dbReference type="PANTHER" id="PTHR10039:SF10">
    <property type="entry name" value="NACHT DOMAIN-CONTAINING PROTEIN"/>
    <property type="match status" value="1"/>
</dbReference>
<name>A0A8H5E2L3_9HYPO</name>
<evidence type="ECO:0000259" key="4">
    <source>
        <dbReference type="PROSITE" id="PS50837"/>
    </source>
</evidence>
<feature type="domain" description="NACHT" evidence="4">
    <location>
        <begin position="323"/>
        <end position="470"/>
    </location>
</feature>